<dbReference type="EMBL" id="KZ271551">
    <property type="protein sequence ID" value="OZC04994.1"/>
    <property type="molecule type" value="Genomic_DNA"/>
</dbReference>
<reference evidence="2 3" key="1">
    <citation type="submission" date="2015-12" db="EMBL/GenBank/DDBJ databases">
        <title>Draft genome of the nematode, Onchocerca flexuosa.</title>
        <authorList>
            <person name="Mitreva M."/>
        </authorList>
    </citation>
    <scope>NUCLEOTIDE SEQUENCE [LARGE SCALE GENOMIC DNA]</scope>
    <source>
        <strain evidence="2">Red Deer</strain>
    </source>
</reference>
<evidence type="ECO:0000256" key="1">
    <source>
        <dbReference type="SAM" id="Phobius"/>
    </source>
</evidence>
<dbReference type="Proteomes" id="UP000242913">
    <property type="component" value="Unassembled WGS sequence"/>
</dbReference>
<feature type="transmembrane region" description="Helical" evidence="1">
    <location>
        <begin position="55"/>
        <end position="81"/>
    </location>
</feature>
<accession>A0A238BJ32</accession>
<name>A0A238BJ32_9BILA</name>
<keyword evidence="1" id="KW-0472">Membrane</keyword>
<evidence type="ECO:0000313" key="2">
    <source>
        <dbReference type="EMBL" id="OZC04994.1"/>
    </source>
</evidence>
<sequence length="128" mass="14706">MKKSMMVVTYVITKTWPVIIRSHTYVIMDAVQAVVAHCRKLNSSLRIFKSGSYDLVVILLLIFVFAILFTALAMFVIYYIYNRKNDERGYEFSGSFTEDSVVGSQVNGLPSYFGERRYLPHVSLAKLF</sequence>
<organism evidence="2 3">
    <name type="scientific">Onchocerca flexuosa</name>
    <dbReference type="NCBI Taxonomy" id="387005"/>
    <lineage>
        <taxon>Eukaryota</taxon>
        <taxon>Metazoa</taxon>
        <taxon>Ecdysozoa</taxon>
        <taxon>Nematoda</taxon>
        <taxon>Chromadorea</taxon>
        <taxon>Rhabditida</taxon>
        <taxon>Spirurina</taxon>
        <taxon>Spiruromorpha</taxon>
        <taxon>Filarioidea</taxon>
        <taxon>Onchocercidae</taxon>
        <taxon>Onchocerca</taxon>
    </lineage>
</organism>
<protein>
    <submittedName>
        <fullName evidence="2">Uncharacterized protein</fullName>
    </submittedName>
</protein>
<keyword evidence="3" id="KW-1185">Reference proteome</keyword>
<dbReference type="AlphaFoldDB" id="A0A238BJ32"/>
<proteinExistence type="predicted"/>
<evidence type="ECO:0000313" key="3">
    <source>
        <dbReference type="Proteomes" id="UP000242913"/>
    </source>
</evidence>
<keyword evidence="1" id="KW-1133">Transmembrane helix</keyword>
<keyword evidence="1" id="KW-0812">Transmembrane</keyword>
<gene>
    <name evidence="2" type="ORF">X798_08040</name>
</gene>
<dbReference type="OrthoDB" id="5844701at2759"/>